<dbReference type="GO" id="GO:0012505">
    <property type="term" value="C:endomembrane system"/>
    <property type="evidence" value="ECO:0007669"/>
    <property type="project" value="TreeGrafter"/>
</dbReference>
<feature type="transmembrane region" description="Helical" evidence="6">
    <location>
        <begin position="252"/>
        <end position="275"/>
    </location>
</feature>
<organism evidence="9 10">
    <name type="scientific">Brassica cretica</name>
    <name type="common">Mustard</name>
    <dbReference type="NCBI Taxonomy" id="69181"/>
    <lineage>
        <taxon>Eukaryota</taxon>
        <taxon>Viridiplantae</taxon>
        <taxon>Streptophyta</taxon>
        <taxon>Embryophyta</taxon>
        <taxon>Tracheophyta</taxon>
        <taxon>Spermatophyta</taxon>
        <taxon>Magnoliopsida</taxon>
        <taxon>eudicotyledons</taxon>
        <taxon>Gunneridae</taxon>
        <taxon>Pentapetalae</taxon>
        <taxon>rosids</taxon>
        <taxon>malvids</taxon>
        <taxon>Brassicales</taxon>
        <taxon>Brassicaceae</taxon>
        <taxon>Brassiceae</taxon>
        <taxon>Brassica</taxon>
    </lineage>
</organism>
<dbReference type="GO" id="GO:0016787">
    <property type="term" value="F:hydrolase activity"/>
    <property type="evidence" value="ECO:0007669"/>
    <property type="project" value="InterPro"/>
</dbReference>
<dbReference type="Gene3D" id="1.20.1530.20">
    <property type="match status" value="1"/>
</dbReference>
<evidence type="ECO:0000256" key="3">
    <source>
        <dbReference type="ARBA" id="ARBA00022538"/>
    </source>
</evidence>
<dbReference type="AlphaFoldDB" id="A0A8S9SIK8"/>
<dbReference type="Pfam" id="PF07734">
    <property type="entry name" value="FBA_1"/>
    <property type="match status" value="1"/>
</dbReference>
<evidence type="ECO:0000256" key="1">
    <source>
        <dbReference type="ARBA" id="ARBA00004141"/>
    </source>
</evidence>
<keyword evidence="2" id="KW-0813">Transport</keyword>
<evidence type="ECO:0000256" key="5">
    <source>
        <dbReference type="ARBA" id="ARBA00023065"/>
    </source>
</evidence>
<dbReference type="GO" id="GO:0016020">
    <property type="term" value="C:membrane"/>
    <property type="evidence" value="ECO:0007669"/>
    <property type="project" value="UniProtKB-SubCell"/>
</dbReference>
<evidence type="ECO:0000256" key="4">
    <source>
        <dbReference type="ARBA" id="ARBA00022958"/>
    </source>
</evidence>
<evidence type="ECO:0000256" key="2">
    <source>
        <dbReference type="ARBA" id="ARBA00022448"/>
    </source>
</evidence>
<feature type="domain" description="F-box associated beta-propeller type 1" evidence="8">
    <location>
        <begin position="459"/>
        <end position="514"/>
    </location>
</feature>
<keyword evidence="5" id="KW-0406">Ion transport</keyword>
<dbReference type="Pfam" id="PF01738">
    <property type="entry name" value="DLH"/>
    <property type="match status" value="1"/>
</dbReference>
<dbReference type="PANTHER" id="PTHR32468:SF81">
    <property type="entry name" value="CATION_H(+) ANTIPORTER 19"/>
    <property type="match status" value="1"/>
</dbReference>
<dbReference type="PANTHER" id="PTHR32468">
    <property type="entry name" value="CATION/H + ANTIPORTER"/>
    <property type="match status" value="1"/>
</dbReference>
<gene>
    <name evidence="9" type="ORF">F2Q69_00038056</name>
</gene>
<feature type="transmembrane region" description="Helical" evidence="6">
    <location>
        <begin position="12"/>
        <end position="30"/>
    </location>
</feature>
<evidence type="ECO:0008006" key="11">
    <source>
        <dbReference type="Google" id="ProtNLM"/>
    </source>
</evidence>
<keyword evidence="6" id="KW-0472">Membrane</keyword>
<dbReference type="GO" id="GO:0006813">
    <property type="term" value="P:potassium ion transport"/>
    <property type="evidence" value="ECO:0007669"/>
    <property type="project" value="UniProtKB-KW"/>
</dbReference>
<dbReference type="Proteomes" id="UP000712600">
    <property type="component" value="Unassembled WGS sequence"/>
</dbReference>
<dbReference type="InterPro" id="IPR038770">
    <property type="entry name" value="Na+/solute_symporter_sf"/>
</dbReference>
<comment type="caution">
    <text evidence="9">The sequence shown here is derived from an EMBL/GenBank/DDBJ whole genome shotgun (WGS) entry which is preliminary data.</text>
</comment>
<dbReference type="InterPro" id="IPR006527">
    <property type="entry name" value="F-box-assoc_dom_typ1"/>
</dbReference>
<evidence type="ECO:0000259" key="7">
    <source>
        <dbReference type="Pfam" id="PF01738"/>
    </source>
</evidence>
<accession>A0A8S9SIK8</accession>
<evidence type="ECO:0000313" key="9">
    <source>
        <dbReference type="EMBL" id="KAF3601188.1"/>
    </source>
</evidence>
<keyword evidence="6" id="KW-0812">Transmembrane</keyword>
<proteinExistence type="predicted"/>
<comment type="subcellular location">
    <subcellularLocation>
        <location evidence="1">Membrane</location>
        <topology evidence="1">Multi-pass membrane protein</topology>
    </subcellularLocation>
</comment>
<reference evidence="9" key="1">
    <citation type="submission" date="2019-12" db="EMBL/GenBank/DDBJ databases">
        <title>Genome sequencing and annotation of Brassica cretica.</title>
        <authorList>
            <person name="Studholme D.J."/>
            <person name="Sarris P."/>
        </authorList>
    </citation>
    <scope>NUCLEOTIDE SEQUENCE</scope>
    <source>
        <strain evidence="9">PFS-109/04</strain>
        <tissue evidence="9">Leaf</tissue>
    </source>
</reference>
<dbReference type="GO" id="GO:0006885">
    <property type="term" value="P:regulation of pH"/>
    <property type="evidence" value="ECO:0007669"/>
    <property type="project" value="TreeGrafter"/>
</dbReference>
<dbReference type="InterPro" id="IPR002925">
    <property type="entry name" value="Dienelactn_hydro"/>
</dbReference>
<sequence length="514" mass="56590">MAHSREIELCTRFLSILLILVSSSSSIFSWKILKENKDKKDAEFNERFKHSSSKALVRKKSIGVVLRVFDKYPDAVKVCFKRLVENLESSDAQLLSAAWLECSVNSHQKNNIDIATPSHPVTIKSQCITAIGVAGMCSGAKVVVELSKQELVQVAVLLHPSFLTVDDIKGGKVAIAIPGAEIDPLSPPALLKQFEEILVSKPEGGILLGPTALGRSKVYIDTIFPDKSLTVLDTLANIAELKLLTTDIGRMAMSAAGVNDIAAWILLALAIALSGDDSSPLVPLFGRACEGTLCLVTLTLVLAASFVTDTIGIHALFGVCVVGIVTPKEGPFCRILTEKIFYRFILRGLKTDVTTIRGAQSWGLLVLVINIGKDQKVLNDQAFAILVLMALVTTFITTPLLMAIYKPARRGAPYKHRTIQRKDHDSELRILACFHSTRNIPTLMNISSKALILLGRFSNPFVSFPFKITICLDEHLLAVWKGDRFSLLKQSFLTREIEIWVMKNKIDDKEKVVW</sequence>
<dbReference type="InterPro" id="IPR029058">
    <property type="entry name" value="AB_hydrolase_fold"/>
</dbReference>
<dbReference type="Gene3D" id="3.40.50.1820">
    <property type="entry name" value="alpha/beta hydrolase"/>
    <property type="match status" value="1"/>
</dbReference>
<dbReference type="GO" id="GO:0098662">
    <property type="term" value="P:inorganic cation transmembrane transport"/>
    <property type="evidence" value="ECO:0007669"/>
    <property type="project" value="TreeGrafter"/>
</dbReference>
<name>A0A8S9SIK8_BRACR</name>
<evidence type="ECO:0000256" key="6">
    <source>
        <dbReference type="SAM" id="Phobius"/>
    </source>
</evidence>
<dbReference type="EMBL" id="QGKX02000004">
    <property type="protein sequence ID" value="KAF3601188.1"/>
    <property type="molecule type" value="Genomic_DNA"/>
</dbReference>
<keyword evidence="4" id="KW-0630">Potassium</keyword>
<feature type="domain" description="Dienelactone hydrolase" evidence="7">
    <location>
        <begin position="121"/>
        <end position="198"/>
    </location>
</feature>
<keyword evidence="6" id="KW-1133">Transmembrane helix</keyword>
<keyword evidence="3" id="KW-0633">Potassium transport</keyword>
<protein>
    <recommendedName>
        <fullName evidence="11">Cation/H+ exchanger domain-containing protein</fullName>
    </recommendedName>
</protein>
<feature type="transmembrane region" description="Helical" evidence="6">
    <location>
        <begin position="383"/>
        <end position="405"/>
    </location>
</feature>
<feature type="transmembrane region" description="Helical" evidence="6">
    <location>
        <begin position="295"/>
        <end position="325"/>
    </location>
</feature>
<dbReference type="InterPro" id="IPR050794">
    <property type="entry name" value="CPA2_transporter"/>
</dbReference>
<evidence type="ECO:0000259" key="8">
    <source>
        <dbReference type="Pfam" id="PF07734"/>
    </source>
</evidence>
<evidence type="ECO:0000313" key="10">
    <source>
        <dbReference type="Proteomes" id="UP000712600"/>
    </source>
</evidence>